<feature type="chain" id="PRO_5038785371" evidence="1">
    <location>
        <begin position="18"/>
        <end position="158"/>
    </location>
</feature>
<protein>
    <submittedName>
        <fullName evidence="3">YtkA-like</fullName>
    </submittedName>
</protein>
<evidence type="ECO:0000313" key="4">
    <source>
        <dbReference type="Proteomes" id="UP000219356"/>
    </source>
</evidence>
<name>A0A285N355_9BACI</name>
<dbReference type="PROSITE" id="PS51257">
    <property type="entry name" value="PROKAR_LIPOPROTEIN"/>
    <property type="match status" value="1"/>
</dbReference>
<dbReference type="InterPro" id="IPR032693">
    <property type="entry name" value="YtkA-like_dom"/>
</dbReference>
<evidence type="ECO:0000313" key="3">
    <source>
        <dbReference type="EMBL" id="SNZ02426.1"/>
    </source>
</evidence>
<dbReference type="AlphaFoldDB" id="A0A285N355"/>
<feature type="domain" description="YtkA-like" evidence="2">
    <location>
        <begin position="31"/>
        <end position="111"/>
    </location>
</feature>
<evidence type="ECO:0000256" key="1">
    <source>
        <dbReference type="SAM" id="SignalP"/>
    </source>
</evidence>
<reference evidence="4" key="1">
    <citation type="submission" date="2017-09" db="EMBL/GenBank/DDBJ databases">
        <authorList>
            <person name="Varghese N."/>
            <person name="Submissions S."/>
        </authorList>
    </citation>
    <scope>NUCLEOTIDE SEQUENCE [LARGE SCALE GENOMIC DNA]</scope>
    <source>
        <strain evidence="4">CGMCC 1.8913</strain>
    </source>
</reference>
<keyword evidence="4" id="KW-1185">Reference proteome</keyword>
<dbReference type="Proteomes" id="UP000219356">
    <property type="component" value="Unassembled WGS sequence"/>
</dbReference>
<dbReference type="Pfam" id="PF13115">
    <property type="entry name" value="YtkA"/>
    <property type="match status" value="1"/>
</dbReference>
<feature type="signal peptide" evidence="1">
    <location>
        <begin position="1"/>
        <end position="17"/>
    </location>
</feature>
<gene>
    <name evidence="3" type="ORF">SAMN05421503_0106</name>
</gene>
<sequence>MRRLVITSLLLMLFLLAACSADPDAAAHYSQRKEVNVNIEVPDSIEANSVPRIDVLLTSDGKALDKEADVTFLVWKDDNKAEAETIPASRKEDGGYQLEYTFPSEGVYYVKADVIVDNIHLMPTKQLRVGELTEEEKQKILQEQEQRKQKDSGSHHHH</sequence>
<organism evidence="3 4">
    <name type="scientific">Terribacillus aidingensis</name>
    <dbReference type="NCBI Taxonomy" id="586416"/>
    <lineage>
        <taxon>Bacteria</taxon>
        <taxon>Bacillati</taxon>
        <taxon>Bacillota</taxon>
        <taxon>Bacilli</taxon>
        <taxon>Bacillales</taxon>
        <taxon>Bacillaceae</taxon>
        <taxon>Terribacillus</taxon>
    </lineage>
</organism>
<dbReference type="EMBL" id="OBEK01000001">
    <property type="protein sequence ID" value="SNZ02426.1"/>
    <property type="molecule type" value="Genomic_DNA"/>
</dbReference>
<accession>A0A285N355</accession>
<dbReference type="RefSeq" id="WP_179636748.1">
    <property type="nucleotide sequence ID" value="NZ_OBEK01000001.1"/>
</dbReference>
<evidence type="ECO:0000259" key="2">
    <source>
        <dbReference type="Pfam" id="PF13115"/>
    </source>
</evidence>
<proteinExistence type="predicted"/>
<keyword evidence="1" id="KW-0732">Signal</keyword>